<dbReference type="EMBL" id="CP074694">
    <property type="protein sequence ID" value="QVL34751.1"/>
    <property type="molecule type" value="Genomic_DNA"/>
</dbReference>
<accession>A0A8E6F0N8</accession>
<evidence type="ECO:0000313" key="2">
    <source>
        <dbReference type="EMBL" id="QVL34751.1"/>
    </source>
</evidence>
<dbReference type="InterPro" id="IPR025641">
    <property type="entry name" value="DUF4340"/>
</dbReference>
<gene>
    <name evidence="2" type="ORF">KIH39_12825</name>
</gene>
<feature type="domain" description="DUF4340" evidence="1">
    <location>
        <begin position="82"/>
        <end position="307"/>
    </location>
</feature>
<feature type="domain" description="DUF4340" evidence="1">
    <location>
        <begin position="501"/>
        <end position="648"/>
    </location>
</feature>
<dbReference type="PROSITE" id="PS51257">
    <property type="entry name" value="PROKAR_LIPOPROTEIN"/>
    <property type="match status" value="1"/>
</dbReference>
<protein>
    <submittedName>
        <fullName evidence="2">DUF4340 domain-containing protein</fullName>
    </submittedName>
</protein>
<dbReference type="Proteomes" id="UP000676194">
    <property type="component" value="Chromosome"/>
</dbReference>
<dbReference type="KEGG" id="tsph:KIH39_12825"/>
<organism evidence="2 3">
    <name type="scientific">Telmatocola sphagniphila</name>
    <dbReference type="NCBI Taxonomy" id="1123043"/>
    <lineage>
        <taxon>Bacteria</taxon>
        <taxon>Pseudomonadati</taxon>
        <taxon>Planctomycetota</taxon>
        <taxon>Planctomycetia</taxon>
        <taxon>Gemmatales</taxon>
        <taxon>Gemmataceae</taxon>
    </lineage>
</organism>
<reference evidence="2" key="1">
    <citation type="submission" date="2021-05" db="EMBL/GenBank/DDBJ databases">
        <title>Complete genome sequence of the cellulolytic planctomycete Telmatocola sphagniphila SP2T and characterization of the first cellulase from planctomycetes.</title>
        <authorList>
            <person name="Rakitin A.L."/>
            <person name="Beletsky A.V."/>
            <person name="Naumoff D.G."/>
            <person name="Kulichevskaya I.S."/>
            <person name="Mardanov A.V."/>
            <person name="Ravin N.V."/>
            <person name="Dedysh S.N."/>
        </authorList>
    </citation>
    <scope>NUCLEOTIDE SEQUENCE</scope>
    <source>
        <strain evidence="2">SP2T</strain>
    </source>
</reference>
<dbReference type="Pfam" id="PF14238">
    <property type="entry name" value="DUF4340"/>
    <property type="match status" value="5"/>
</dbReference>
<keyword evidence="3" id="KW-1185">Reference proteome</keyword>
<evidence type="ECO:0000313" key="3">
    <source>
        <dbReference type="Proteomes" id="UP000676194"/>
    </source>
</evidence>
<evidence type="ECO:0000259" key="1">
    <source>
        <dbReference type="Pfam" id="PF14238"/>
    </source>
</evidence>
<feature type="domain" description="DUF4340" evidence="1">
    <location>
        <begin position="763"/>
        <end position="915"/>
    </location>
</feature>
<feature type="domain" description="DUF4340" evidence="1">
    <location>
        <begin position="1190"/>
        <end position="1343"/>
    </location>
</feature>
<feature type="domain" description="DUF4340" evidence="1">
    <location>
        <begin position="917"/>
        <end position="1052"/>
    </location>
</feature>
<sequence>MNLRTTLLLLILAGGCVGLFYKGPEVATKLGLPTLEPAIPAESAQLLTQIRPDNIKRIEIATAKDTLELKADAPGKPLEMTGNWPTRQSEVEQLKSLLTSLYTRFAPIPITGESKLEEYGLGKSNQPVTVKIESSGATETLVFGQPEVKPGENPFTRPTYLRVDNKPELLRLGPDVMPVLNRKPDYYRRRQLFPDTERIRFDEGNGESSTSIPVLTDAVQEIVVNGPAGRYALSRTQPTPKPAPPEGKPGADATLAATKLADAWEISQPLVDRVDPTKLKNILTTIPDIWVEQFIEEKDSTKTGLEEKDKPLELTLKLTNGGNRTLLIGRITRVNTRTEAAPPPQPGMPPQPPKIIEEKFYHARLANNPQLFEIKGDKLAEVFFNDSPPMPQNPEEIASGPKRALDELRDANLVRLDADRVTKIQINRPDQSRLVLDKTKADGKDATKKDRWDLEQPFKGLAENQPVEDLIRPLVGLKSGKKEILDRPTYQILLGGFAFADLQTLHLDLNSATEVRLTADGKTKTLYIGRHDPLKKKVYVRVEGQERIDVVGDDFLTAMNKQARAYRSLKLFDLGDNRIDAITAQRGAVEKFALQEIPGATTKWQLLEPVKTEADTSKASSAISNLANLEATEFVFDPLTEKEKSLYGSLLGASGLAVLNGGDGFGFGQPTLQVKVHFAGPKPPTEQTLQVGNARADKPEQYYARLAGSPTVFSINKSAIESLNLGSVNFLSTQLWAGANPTKITIQKGTEQPYTLVKNELTWKITSPFESGIDIGSVAPLLGSLSSVSVVKYEAHNTTDLKKYGLDAPTLKITFQATEKGPQPDAKEVTQERTLLIGNADGPAKEPAKPNYFAKLADKPAIFVVPDILFADANKSAFDLLSKNLLNIPLNEVNKIQTNIGSEAVTLIKSGAEWKPEGATFALDRPAIEGLLRTAANLSAEKFVAFGPKVEFAKYGLDDASKPAKITIGSSDKSHVILLGKETENKLGRFVRIDTSPGVAVVPIPTASELNKTKLDFVDKSLIRFDPLELQAIHRTMNGKELELVSDTRGWKIAAPTKEKADQPTLEELADRLTNLRAIRCAALDVKDFVPFGLDKPASVVTLDRLDAKGKESKYTLKIGKPVNDKSPDRFVALDGSSTVLVLAGSTATKLLAEPVAFRDRTLATFLNADKIVVQTPQNTRTFTKGDTGWKVTEPVKADADDESLRELHDILAKLRADEFVAEKAAKLEDYGLDKPTHWKLSASGKEVLDLLVGKKESGPGQRVYAKLANDDRIALLDSATSTKLTQEYRKRTLWETLDVAQANSISVDFKDDKGSYRFMKGPAGWLDANKPADPIKAETVTDFLDCMAGLKAEKFVTDKEGDYKLYGLKPAERVITVATPAGKRTLEIGRVDDSKRAYAKLPDKPEILLLSEKDTQRLLKDRAGFAK</sequence>
<name>A0A8E6F0N8_9BACT</name>
<dbReference type="RefSeq" id="WP_213500052.1">
    <property type="nucleotide sequence ID" value="NZ_CP074694.1"/>
</dbReference>
<proteinExistence type="predicted"/>